<keyword evidence="5 6" id="KW-0472">Membrane</keyword>
<evidence type="ECO:0008006" key="8">
    <source>
        <dbReference type="Google" id="ProtNLM"/>
    </source>
</evidence>
<dbReference type="InterPro" id="IPR002293">
    <property type="entry name" value="AA/rel_permease1"/>
</dbReference>
<dbReference type="InterPro" id="IPR050367">
    <property type="entry name" value="APC_superfamily"/>
</dbReference>
<evidence type="ECO:0000256" key="3">
    <source>
        <dbReference type="ARBA" id="ARBA00022692"/>
    </source>
</evidence>
<evidence type="ECO:0000256" key="4">
    <source>
        <dbReference type="ARBA" id="ARBA00022989"/>
    </source>
</evidence>
<proteinExistence type="predicted"/>
<keyword evidence="2" id="KW-1003">Cell membrane</keyword>
<feature type="transmembrane region" description="Helical" evidence="6">
    <location>
        <begin position="228"/>
        <end position="252"/>
    </location>
</feature>
<gene>
    <name evidence="7" type="ORF">AVDCRST_MAG05-1317</name>
</gene>
<dbReference type="PANTHER" id="PTHR42770:SF13">
    <property type="entry name" value="L-METHIONINE_BRANCHED-CHAIN AMINO ACID EXPORTER YJEH"/>
    <property type="match status" value="1"/>
</dbReference>
<evidence type="ECO:0000256" key="1">
    <source>
        <dbReference type="ARBA" id="ARBA00004651"/>
    </source>
</evidence>
<dbReference type="EMBL" id="CADCVM010000146">
    <property type="protein sequence ID" value="CAA9481405.1"/>
    <property type="molecule type" value="Genomic_DNA"/>
</dbReference>
<keyword evidence="3 6" id="KW-0812">Transmembrane</keyword>
<keyword evidence="4 6" id="KW-1133">Transmembrane helix</keyword>
<feature type="transmembrane region" description="Helical" evidence="6">
    <location>
        <begin position="155"/>
        <end position="174"/>
    </location>
</feature>
<accession>A0A6J4RZZ0</accession>
<comment type="subcellular location">
    <subcellularLocation>
        <location evidence="1">Cell membrane</location>
        <topology evidence="1">Multi-pass membrane protein</topology>
    </subcellularLocation>
</comment>
<dbReference type="GO" id="GO:0005886">
    <property type="term" value="C:plasma membrane"/>
    <property type="evidence" value="ECO:0007669"/>
    <property type="project" value="UniProtKB-SubCell"/>
</dbReference>
<organism evidence="7">
    <name type="scientific">uncultured Rubrobacteraceae bacterium</name>
    <dbReference type="NCBI Taxonomy" id="349277"/>
    <lineage>
        <taxon>Bacteria</taxon>
        <taxon>Bacillati</taxon>
        <taxon>Actinomycetota</taxon>
        <taxon>Rubrobacteria</taxon>
        <taxon>Rubrobacterales</taxon>
        <taxon>Rubrobacteraceae</taxon>
        <taxon>environmental samples</taxon>
    </lineage>
</organism>
<feature type="transmembrane region" description="Helical" evidence="6">
    <location>
        <begin position="49"/>
        <end position="69"/>
    </location>
</feature>
<name>A0A6J4RZZ0_9ACTN</name>
<reference evidence="7" key="1">
    <citation type="submission" date="2020-02" db="EMBL/GenBank/DDBJ databases">
        <authorList>
            <person name="Meier V. D."/>
        </authorList>
    </citation>
    <scope>NUCLEOTIDE SEQUENCE</scope>
    <source>
        <strain evidence="7">AVDCRST_MAG05</strain>
    </source>
</reference>
<evidence type="ECO:0000256" key="2">
    <source>
        <dbReference type="ARBA" id="ARBA00022475"/>
    </source>
</evidence>
<feature type="transmembrane region" description="Helical" evidence="6">
    <location>
        <begin position="186"/>
        <end position="207"/>
    </location>
</feature>
<dbReference type="PIRSF" id="PIRSF006060">
    <property type="entry name" value="AA_transporter"/>
    <property type="match status" value="1"/>
</dbReference>
<feature type="transmembrane region" description="Helical" evidence="6">
    <location>
        <begin position="324"/>
        <end position="346"/>
    </location>
</feature>
<evidence type="ECO:0000256" key="6">
    <source>
        <dbReference type="SAM" id="Phobius"/>
    </source>
</evidence>
<feature type="transmembrane region" description="Helical" evidence="6">
    <location>
        <begin position="382"/>
        <end position="406"/>
    </location>
</feature>
<feature type="transmembrane region" description="Helical" evidence="6">
    <location>
        <begin position="272"/>
        <end position="293"/>
    </location>
</feature>
<feature type="transmembrane region" description="Helical" evidence="6">
    <location>
        <begin position="130"/>
        <end position="148"/>
    </location>
</feature>
<dbReference type="Gene3D" id="1.20.1740.10">
    <property type="entry name" value="Amino acid/polyamine transporter I"/>
    <property type="match status" value="1"/>
</dbReference>
<evidence type="ECO:0000256" key="5">
    <source>
        <dbReference type="ARBA" id="ARBA00023136"/>
    </source>
</evidence>
<dbReference type="GO" id="GO:0022857">
    <property type="term" value="F:transmembrane transporter activity"/>
    <property type="evidence" value="ECO:0007669"/>
    <property type="project" value="InterPro"/>
</dbReference>
<evidence type="ECO:0000313" key="7">
    <source>
        <dbReference type="EMBL" id="CAA9481405.1"/>
    </source>
</evidence>
<dbReference type="Pfam" id="PF13520">
    <property type="entry name" value="AA_permease_2"/>
    <property type="match status" value="1"/>
</dbReference>
<dbReference type="PANTHER" id="PTHR42770">
    <property type="entry name" value="AMINO ACID TRANSPORTER-RELATED"/>
    <property type="match status" value="1"/>
</dbReference>
<protein>
    <recommendedName>
        <fullName evidence="8">Amino acid permease</fullName>
    </recommendedName>
</protein>
<sequence length="442" mass="43871">MSKGKEARGKPAATLGRVQGVALYAGAVLGSGVLVIPAVAAELAGPASLVAWGAMTLLTLPLALTMSLLSSRFPGGGGVSTFIGKAFGPAASAVVGWTFLLAVPLGAPLAALVGGAYATAAFGLPPGARPSLAVLILLLVLASSYRGVGTVGRLQVAVVVGIVAVLLLAIAAAVPDVEAGRFVPFAPHGAVGVGQAAAILFWSFIGWEAVGHLSGEFGRPGRDLVPAVLWAALLVGLLYLGTAVAVVGTGTYGGERTEAALALVIREGLGPAAGWLAGVLAILCTVAPANAYVGGAANLARSLAESGLAPRWLGASHPSRGTPVGALASLGLAFVPALALLGAGVFSVRDLLALPTAGFVATYALGAAAGVRLAGGRAARRLALVALAASLLVYPFLGWAALYPALTGSAGLLAWRLGRRRRSTGDTFPAPCTDERRQACPG</sequence>
<dbReference type="AlphaFoldDB" id="A0A6J4RZZ0"/>
<feature type="transmembrane region" description="Helical" evidence="6">
    <location>
        <begin position="21"/>
        <end position="43"/>
    </location>
</feature>
<feature type="transmembrane region" description="Helical" evidence="6">
    <location>
        <begin position="90"/>
        <end position="118"/>
    </location>
</feature>
<feature type="transmembrane region" description="Helical" evidence="6">
    <location>
        <begin position="352"/>
        <end position="375"/>
    </location>
</feature>